<comment type="similarity">
    <text evidence="1">Belongs to the LCL2 family.</text>
</comment>
<dbReference type="Proteomes" id="UP001203297">
    <property type="component" value="Unassembled WGS sequence"/>
</dbReference>
<evidence type="ECO:0000256" key="3">
    <source>
        <dbReference type="ARBA" id="ARBA00022729"/>
    </source>
</evidence>
<reference evidence="5" key="1">
    <citation type="journal article" date="2022" name="New Phytol.">
        <title>Evolutionary transition to the ectomycorrhizal habit in the genomes of a hyperdiverse lineage of mushroom-forming fungi.</title>
        <authorList>
            <person name="Looney B."/>
            <person name="Miyauchi S."/>
            <person name="Morin E."/>
            <person name="Drula E."/>
            <person name="Courty P.E."/>
            <person name="Kohler A."/>
            <person name="Kuo A."/>
            <person name="LaButti K."/>
            <person name="Pangilinan J."/>
            <person name="Lipzen A."/>
            <person name="Riley R."/>
            <person name="Andreopoulos W."/>
            <person name="He G."/>
            <person name="Johnson J."/>
            <person name="Nolan M."/>
            <person name="Tritt A."/>
            <person name="Barry K.W."/>
            <person name="Grigoriev I.V."/>
            <person name="Nagy L.G."/>
            <person name="Hibbett D."/>
            <person name="Henrissat B."/>
            <person name="Matheny P.B."/>
            <person name="Labbe J."/>
            <person name="Martin F.M."/>
        </authorList>
    </citation>
    <scope>NUCLEOTIDE SEQUENCE</scope>
    <source>
        <strain evidence="5">BPL690</strain>
    </source>
</reference>
<proteinExistence type="inferred from homology"/>
<dbReference type="PANTHER" id="PTHR38425">
    <property type="entry name" value="LONG CHRONOLOGICAL LIFESPAN PROTEIN 2"/>
    <property type="match status" value="1"/>
</dbReference>
<feature type="signal peptide" evidence="4">
    <location>
        <begin position="1"/>
        <end position="20"/>
    </location>
</feature>
<dbReference type="InterPro" id="IPR034543">
    <property type="entry name" value="LCL2"/>
</dbReference>
<evidence type="ECO:0000256" key="1">
    <source>
        <dbReference type="ARBA" id="ARBA00010545"/>
    </source>
</evidence>
<dbReference type="PANTHER" id="PTHR38425:SF1">
    <property type="entry name" value="LONG CHRONOLOGICAL LIFESPAN PROTEIN 2"/>
    <property type="match status" value="1"/>
</dbReference>
<dbReference type="GO" id="GO:0036503">
    <property type="term" value="P:ERAD pathway"/>
    <property type="evidence" value="ECO:0007669"/>
    <property type="project" value="TreeGrafter"/>
</dbReference>
<evidence type="ECO:0000256" key="4">
    <source>
        <dbReference type="SAM" id="SignalP"/>
    </source>
</evidence>
<keyword evidence="6" id="KW-1185">Reference proteome</keyword>
<gene>
    <name evidence="5" type="ORF">B0F90DRAFT_1717696</name>
</gene>
<protein>
    <recommendedName>
        <fullName evidence="2">Long chronological lifespan protein 2</fullName>
    </recommendedName>
</protein>
<keyword evidence="3 4" id="KW-0732">Signal</keyword>
<dbReference type="EMBL" id="WTXG01000014">
    <property type="protein sequence ID" value="KAI0301513.1"/>
    <property type="molecule type" value="Genomic_DNA"/>
</dbReference>
<dbReference type="AlphaFoldDB" id="A0AAD4QNP8"/>
<name>A0AAD4QNP8_9AGAM</name>
<feature type="chain" id="PRO_5042073071" description="Long chronological lifespan protein 2" evidence="4">
    <location>
        <begin position="21"/>
        <end position="116"/>
    </location>
</feature>
<evidence type="ECO:0000256" key="2">
    <source>
        <dbReference type="ARBA" id="ARBA00018534"/>
    </source>
</evidence>
<evidence type="ECO:0000313" key="6">
    <source>
        <dbReference type="Proteomes" id="UP001203297"/>
    </source>
</evidence>
<evidence type="ECO:0000313" key="5">
    <source>
        <dbReference type="EMBL" id="KAI0301513.1"/>
    </source>
</evidence>
<accession>A0AAD4QNP8</accession>
<sequence>MMSRCSLIFILFYLFAFANAQFQFFNGMFGHPQQQQQQEPAGQQWSMHAESLSCSEYLCPDTLVCVKKPVDCPCPNVQDIKCVVPDTQEAGSGTRLCVRGGTDCAQVEKLTKKFSN</sequence>
<comment type="caution">
    <text evidence="5">The sequence shown here is derived from an EMBL/GenBank/DDBJ whole genome shotgun (WGS) entry which is preliminary data.</text>
</comment>
<organism evidence="5 6">
    <name type="scientific">Multifurca ochricompacta</name>
    <dbReference type="NCBI Taxonomy" id="376703"/>
    <lineage>
        <taxon>Eukaryota</taxon>
        <taxon>Fungi</taxon>
        <taxon>Dikarya</taxon>
        <taxon>Basidiomycota</taxon>
        <taxon>Agaricomycotina</taxon>
        <taxon>Agaricomycetes</taxon>
        <taxon>Russulales</taxon>
        <taxon>Russulaceae</taxon>
        <taxon>Multifurca</taxon>
    </lineage>
</organism>